<gene>
    <name evidence="2" type="ORF">IDJ77_02805</name>
</gene>
<evidence type="ECO:0000313" key="2">
    <source>
        <dbReference type="EMBL" id="MBD1362729.1"/>
    </source>
</evidence>
<organism evidence="2 3">
    <name type="scientific">Mucilaginibacter pankratovii</name>
    <dbReference type="NCBI Taxonomy" id="2772110"/>
    <lineage>
        <taxon>Bacteria</taxon>
        <taxon>Pseudomonadati</taxon>
        <taxon>Bacteroidota</taxon>
        <taxon>Sphingobacteriia</taxon>
        <taxon>Sphingobacteriales</taxon>
        <taxon>Sphingobacteriaceae</taxon>
        <taxon>Mucilaginibacter</taxon>
    </lineage>
</organism>
<reference evidence="2 3" key="1">
    <citation type="submission" date="2020-09" db="EMBL/GenBank/DDBJ databases">
        <title>Novel species of Mucilaginibacter isolated from a glacier on the Tibetan Plateau.</title>
        <authorList>
            <person name="Liu Q."/>
            <person name="Xin Y.-H."/>
        </authorList>
    </citation>
    <scope>NUCLEOTIDE SEQUENCE [LARGE SCALE GENOMIC DNA]</scope>
    <source>
        <strain evidence="2 3">ZT4R22</strain>
    </source>
</reference>
<dbReference type="SUPFAM" id="SSF52317">
    <property type="entry name" value="Class I glutamine amidotransferase-like"/>
    <property type="match status" value="1"/>
</dbReference>
<dbReference type="PANTHER" id="PTHR40469">
    <property type="entry name" value="SECRETED GLYCOSYL HYDROLASE"/>
    <property type="match status" value="1"/>
</dbReference>
<dbReference type="PANTHER" id="PTHR40469:SF2">
    <property type="entry name" value="GALACTOSE-BINDING DOMAIN-LIKE SUPERFAMILY PROTEIN"/>
    <property type="match status" value="1"/>
</dbReference>
<dbReference type="InterPro" id="IPR029062">
    <property type="entry name" value="Class_I_gatase-like"/>
</dbReference>
<proteinExistence type="predicted"/>
<accession>A0ABR7WK80</accession>
<dbReference type="EMBL" id="JACWMY010000001">
    <property type="protein sequence ID" value="MBD1362729.1"/>
    <property type="molecule type" value="Genomic_DNA"/>
</dbReference>
<keyword evidence="3" id="KW-1185">Reference proteome</keyword>
<protein>
    <submittedName>
        <fullName evidence="2">ThuA domain-containing protein</fullName>
    </submittedName>
</protein>
<name>A0ABR7WK80_9SPHI</name>
<dbReference type="Proteomes" id="UP000606600">
    <property type="component" value="Unassembled WGS sequence"/>
</dbReference>
<dbReference type="InterPro" id="IPR029010">
    <property type="entry name" value="ThuA-like"/>
</dbReference>
<comment type="caution">
    <text evidence="2">The sequence shown here is derived from an EMBL/GenBank/DDBJ whole genome shotgun (WGS) entry which is preliminary data.</text>
</comment>
<dbReference type="Pfam" id="PF06283">
    <property type="entry name" value="ThuA"/>
    <property type="match status" value="1"/>
</dbReference>
<feature type="domain" description="ThuA-like" evidence="1">
    <location>
        <begin position="33"/>
        <end position="239"/>
    </location>
</feature>
<dbReference type="Gene3D" id="3.40.50.880">
    <property type="match status" value="1"/>
</dbReference>
<evidence type="ECO:0000313" key="3">
    <source>
        <dbReference type="Proteomes" id="UP000606600"/>
    </source>
</evidence>
<sequence>MQKSLQNSLGLNTVALQPKFRVLAFYSTIVESDHVDFARDCISFYTKLAAAQNFVFEITTDWKKLNPENVKDYQVVMWINDFPQDEAQRKTFEDFMENGGAWMGYHVSGYNDKTTKWPWIVNFLGATFYNNNWPPLPAKLIVDDNTHPATRSLPKNYVAPITEWYGWKPNPRDNKDIKVLLTMDPSNYPLGKKDVIRGGDIPVVWTNTRYRMIYLNMGHGDMVFKSPLQNKMFSDALFWLGTAPQ</sequence>
<evidence type="ECO:0000259" key="1">
    <source>
        <dbReference type="Pfam" id="PF06283"/>
    </source>
</evidence>